<organism evidence="2 3">
    <name type="scientific">Tunturiibacter lichenicola</name>
    <dbReference type="NCBI Taxonomy" id="2051959"/>
    <lineage>
        <taxon>Bacteria</taxon>
        <taxon>Pseudomonadati</taxon>
        <taxon>Acidobacteriota</taxon>
        <taxon>Terriglobia</taxon>
        <taxon>Terriglobales</taxon>
        <taxon>Acidobacteriaceae</taxon>
        <taxon>Tunturiibacter</taxon>
    </lineage>
</organism>
<reference evidence="2 3" key="1">
    <citation type="submission" date="2020-08" db="EMBL/GenBank/DDBJ databases">
        <title>Genomic Encyclopedia of Type Strains, Phase IV (KMG-V): Genome sequencing to study the core and pangenomes of soil and plant-associated prokaryotes.</title>
        <authorList>
            <person name="Whitman W."/>
        </authorList>
    </citation>
    <scope>NUCLEOTIDE SEQUENCE [LARGE SCALE GENOMIC DNA]</scope>
    <source>
        <strain evidence="2 3">M8US30</strain>
    </source>
</reference>
<feature type="transmembrane region" description="Helical" evidence="1">
    <location>
        <begin position="7"/>
        <end position="26"/>
    </location>
</feature>
<evidence type="ECO:0000256" key="1">
    <source>
        <dbReference type="SAM" id="Phobius"/>
    </source>
</evidence>
<evidence type="ECO:0000313" key="3">
    <source>
        <dbReference type="Proteomes" id="UP000569092"/>
    </source>
</evidence>
<dbReference type="AlphaFoldDB" id="A0A7W8N3G0"/>
<dbReference type="EMBL" id="JACHDZ010000001">
    <property type="protein sequence ID" value="MBB5342466.1"/>
    <property type="molecule type" value="Genomic_DNA"/>
</dbReference>
<evidence type="ECO:0000313" key="2">
    <source>
        <dbReference type="EMBL" id="MBB5342466.1"/>
    </source>
</evidence>
<protein>
    <submittedName>
        <fullName evidence="2">Uncharacterized protein</fullName>
    </submittedName>
</protein>
<comment type="caution">
    <text evidence="2">The sequence shown here is derived from an EMBL/GenBank/DDBJ whole genome shotgun (WGS) entry which is preliminary data.</text>
</comment>
<proteinExistence type="predicted"/>
<sequence length="69" mass="7682">MIYVKSIFGGFAALLLSYVISIIWLSKLAPKHGTIGVTGVLLFSPRVLFVEIAIFIAGFLIVWLLMRQK</sequence>
<accession>A0A7W8N3G0</accession>
<name>A0A7W8N3G0_9BACT</name>
<gene>
    <name evidence="2" type="ORF">HDF10_000416</name>
</gene>
<keyword evidence="1" id="KW-0472">Membrane</keyword>
<keyword evidence="1" id="KW-0812">Transmembrane</keyword>
<dbReference type="Proteomes" id="UP000569092">
    <property type="component" value="Unassembled WGS sequence"/>
</dbReference>
<feature type="transmembrane region" description="Helical" evidence="1">
    <location>
        <begin position="46"/>
        <end position="66"/>
    </location>
</feature>
<keyword evidence="1" id="KW-1133">Transmembrane helix</keyword>